<organism evidence="1 2">
    <name type="scientific">Leucogyrophana mollusca</name>
    <dbReference type="NCBI Taxonomy" id="85980"/>
    <lineage>
        <taxon>Eukaryota</taxon>
        <taxon>Fungi</taxon>
        <taxon>Dikarya</taxon>
        <taxon>Basidiomycota</taxon>
        <taxon>Agaricomycotina</taxon>
        <taxon>Agaricomycetes</taxon>
        <taxon>Agaricomycetidae</taxon>
        <taxon>Boletales</taxon>
        <taxon>Boletales incertae sedis</taxon>
        <taxon>Leucogyrophana</taxon>
    </lineage>
</organism>
<gene>
    <name evidence="1" type="ORF">BV22DRAFT_1125705</name>
</gene>
<comment type="caution">
    <text evidence="1">The sequence shown here is derived from an EMBL/GenBank/DDBJ whole genome shotgun (WGS) entry which is preliminary data.</text>
</comment>
<evidence type="ECO:0000313" key="1">
    <source>
        <dbReference type="EMBL" id="KAH7929435.1"/>
    </source>
</evidence>
<name>A0ACB8BWB2_9AGAM</name>
<sequence length="351" mass="39554">MDREPEERSFARPRMSGHASRGHEGRMQRPVSLSVFNSPTATYMWPGFQAASQMDHPPVIYVNYEREPTRSASNSVSSQQDSPIILPHPLSRHDRSVSTLLPRKRRSSSPAGRALPAESSSVVKILEPLRRVHLVETPARSLPSMKHQQGDCTASPPRESPQSSSEHGRQPSPSVPYTYRHESSPSTSDASDPSSSVPPTIHRASPKGDPEEWEQYARPTTSPDGTSRKWLCTWVTVDSDKRINCCYMSKKQLVKRHVETTHLRYKPFVCEVCGKGFPQKTSLDTHMHGHTGSTPHECRYGCGMSFKDPARRHRHMVDEHGYVPRQSKKKHKSGQPPQDPSDFESLRPWNA</sequence>
<keyword evidence="2" id="KW-1185">Reference proteome</keyword>
<reference evidence="1" key="1">
    <citation type="journal article" date="2021" name="New Phytol.">
        <title>Evolutionary innovations through gain and loss of genes in the ectomycorrhizal Boletales.</title>
        <authorList>
            <person name="Wu G."/>
            <person name="Miyauchi S."/>
            <person name="Morin E."/>
            <person name="Kuo A."/>
            <person name="Drula E."/>
            <person name="Varga T."/>
            <person name="Kohler A."/>
            <person name="Feng B."/>
            <person name="Cao Y."/>
            <person name="Lipzen A."/>
            <person name="Daum C."/>
            <person name="Hundley H."/>
            <person name="Pangilinan J."/>
            <person name="Johnson J."/>
            <person name="Barry K."/>
            <person name="LaButti K."/>
            <person name="Ng V."/>
            <person name="Ahrendt S."/>
            <person name="Min B."/>
            <person name="Choi I.G."/>
            <person name="Park H."/>
            <person name="Plett J.M."/>
            <person name="Magnuson J."/>
            <person name="Spatafora J.W."/>
            <person name="Nagy L.G."/>
            <person name="Henrissat B."/>
            <person name="Grigoriev I.V."/>
            <person name="Yang Z.L."/>
            <person name="Xu J."/>
            <person name="Martin F.M."/>
        </authorList>
    </citation>
    <scope>NUCLEOTIDE SEQUENCE</scope>
    <source>
        <strain evidence="1">KUC20120723A-06</strain>
    </source>
</reference>
<protein>
    <submittedName>
        <fullName evidence="1">Uncharacterized protein</fullName>
    </submittedName>
</protein>
<proteinExistence type="predicted"/>
<accession>A0ACB8BWB2</accession>
<dbReference type="Proteomes" id="UP000790709">
    <property type="component" value="Unassembled WGS sequence"/>
</dbReference>
<evidence type="ECO:0000313" key="2">
    <source>
        <dbReference type="Proteomes" id="UP000790709"/>
    </source>
</evidence>
<dbReference type="EMBL" id="MU266341">
    <property type="protein sequence ID" value="KAH7929435.1"/>
    <property type="molecule type" value="Genomic_DNA"/>
</dbReference>